<dbReference type="Proteomes" id="UP001164746">
    <property type="component" value="Chromosome 12"/>
</dbReference>
<feature type="non-terminal residue" evidence="1">
    <location>
        <position position="1"/>
    </location>
</feature>
<reference evidence="1" key="1">
    <citation type="submission" date="2022-11" db="EMBL/GenBank/DDBJ databases">
        <title>Centuries of genome instability and evolution in soft-shell clam transmissible cancer (bioRxiv).</title>
        <authorList>
            <person name="Hart S.F.M."/>
            <person name="Yonemitsu M.A."/>
            <person name="Giersch R.M."/>
            <person name="Beal B.F."/>
            <person name="Arriagada G."/>
            <person name="Davis B.W."/>
            <person name="Ostrander E.A."/>
            <person name="Goff S.P."/>
            <person name="Metzger M.J."/>
        </authorList>
    </citation>
    <scope>NUCLEOTIDE SEQUENCE</scope>
    <source>
        <strain evidence="1">MELC-2E11</strain>
        <tissue evidence="1">Siphon/mantle</tissue>
    </source>
</reference>
<name>A0ABY7FKD6_MYAAR</name>
<gene>
    <name evidence="1" type="ORF">MAR_015117</name>
</gene>
<protein>
    <submittedName>
        <fullName evidence="1">Uncharacterized protein</fullName>
    </submittedName>
</protein>
<keyword evidence="2" id="KW-1185">Reference proteome</keyword>
<accession>A0ABY7FKD6</accession>
<evidence type="ECO:0000313" key="2">
    <source>
        <dbReference type="Proteomes" id="UP001164746"/>
    </source>
</evidence>
<sequence length="108" mass="12774">YRSERLRDGSLHKRKAKVTLRQITPTYNIKRSATVSTENHVLTEEHFKNIQQIVDVVLPRDIERILSSMCLSLTADQWKHWTCIYSMLTLKDKLPSQHYCMKCLCFCM</sequence>
<organism evidence="1 2">
    <name type="scientific">Mya arenaria</name>
    <name type="common">Soft-shell clam</name>
    <dbReference type="NCBI Taxonomy" id="6604"/>
    <lineage>
        <taxon>Eukaryota</taxon>
        <taxon>Metazoa</taxon>
        <taxon>Spiralia</taxon>
        <taxon>Lophotrochozoa</taxon>
        <taxon>Mollusca</taxon>
        <taxon>Bivalvia</taxon>
        <taxon>Autobranchia</taxon>
        <taxon>Heteroconchia</taxon>
        <taxon>Euheterodonta</taxon>
        <taxon>Imparidentia</taxon>
        <taxon>Neoheterodontei</taxon>
        <taxon>Myida</taxon>
        <taxon>Myoidea</taxon>
        <taxon>Myidae</taxon>
        <taxon>Mya</taxon>
    </lineage>
</organism>
<evidence type="ECO:0000313" key="1">
    <source>
        <dbReference type="EMBL" id="WAR21143.1"/>
    </source>
</evidence>
<dbReference type="EMBL" id="CP111023">
    <property type="protein sequence ID" value="WAR21143.1"/>
    <property type="molecule type" value="Genomic_DNA"/>
</dbReference>
<proteinExistence type="predicted"/>